<dbReference type="AlphaFoldDB" id="A0A150M5T0"/>
<dbReference type="Proteomes" id="UP000075683">
    <property type="component" value="Unassembled WGS sequence"/>
</dbReference>
<evidence type="ECO:0000313" key="1">
    <source>
        <dbReference type="EMBL" id="KYD19449.1"/>
    </source>
</evidence>
<gene>
    <name evidence="1" type="ORF">B4135_0353</name>
</gene>
<proteinExistence type="predicted"/>
<dbReference type="STRING" id="301148.B4135_0353"/>
<evidence type="ECO:0000313" key="2">
    <source>
        <dbReference type="Proteomes" id="UP000075683"/>
    </source>
</evidence>
<protein>
    <submittedName>
        <fullName evidence="1">Uncharacterized protein</fullName>
    </submittedName>
</protein>
<accession>A0A150M5T0</accession>
<dbReference type="EMBL" id="LQYT01000040">
    <property type="protein sequence ID" value="KYD19449.1"/>
    <property type="molecule type" value="Genomic_DNA"/>
</dbReference>
<name>A0A150M5T0_9BACI</name>
<comment type="caution">
    <text evidence="1">The sequence shown here is derived from an EMBL/GenBank/DDBJ whole genome shotgun (WGS) entry which is preliminary data.</text>
</comment>
<sequence>MDNQYVHHRKKLSVIPQFMVHHRPAVPTSDGKILKDGSSF</sequence>
<organism evidence="1 2">
    <name type="scientific">Caldibacillus debilis</name>
    <dbReference type="NCBI Taxonomy" id="301148"/>
    <lineage>
        <taxon>Bacteria</taxon>
        <taxon>Bacillati</taxon>
        <taxon>Bacillota</taxon>
        <taxon>Bacilli</taxon>
        <taxon>Bacillales</taxon>
        <taxon>Bacillaceae</taxon>
        <taxon>Caldibacillus</taxon>
    </lineage>
</organism>
<reference evidence="1 2" key="1">
    <citation type="submission" date="2016-01" db="EMBL/GenBank/DDBJ databases">
        <title>Draft Genome Sequences of Seven Thermophilic Sporeformers Isolated from Foods.</title>
        <authorList>
            <person name="Berendsen E.M."/>
            <person name="Wells-Bennik M.H."/>
            <person name="Krawcyk A.O."/>
            <person name="De Jong A."/>
            <person name="Holsappel S."/>
            <person name="Eijlander R.T."/>
            <person name="Kuipers O.P."/>
        </authorList>
    </citation>
    <scope>NUCLEOTIDE SEQUENCE [LARGE SCALE GENOMIC DNA]</scope>
    <source>
        <strain evidence="1 2">B4135</strain>
    </source>
</reference>